<dbReference type="OMA" id="DITQDHT"/>
<feature type="domain" description="EF-hand" evidence="14">
    <location>
        <begin position="153"/>
        <end position="188"/>
    </location>
</feature>
<dbReference type="EMBL" id="BEZZ01000295">
    <property type="protein sequence ID" value="GCC30299.1"/>
    <property type="molecule type" value="Genomic_DNA"/>
</dbReference>
<dbReference type="Gene3D" id="1.10.238.10">
    <property type="entry name" value="EF-hand"/>
    <property type="match status" value="1"/>
</dbReference>
<gene>
    <name evidence="15" type="ORF">chiPu_0008747</name>
</gene>
<evidence type="ECO:0000256" key="11">
    <source>
        <dbReference type="ARBA" id="ARBA00042293"/>
    </source>
</evidence>
<evidence type="ECO:0000256" key="5">
    <source>
        <dbReference type="ARBA" id="ARBA00022553"/>
    </source>
</evidence>
<dbReference type="GO" id="GO:0034453">
    <property type="term" value="P:microtubule anchoring"/>
    <property type="evidence" value="ECO:0007669"/>
    <property type="project" value="InterPro"/>
</dbReference>
<comment type="function">
    <text evidence="12">Required for anchoring microtubules to the centrosomes. Required for ciliation.</text>
</comment>
<dbReference type="Proteomes" id="UP000287033">
    <property type="component" value="Unassembled WGS sequence"/>
</dbReference>
<keyword evidence="5" id="KW-0597">Phosphoprotein</keyword>
<keyword evidence="16" id="KW-1185">Reference proteome</keyword>
<name>A0A401SIQ7_CHIPU</name>
<dbReference type="InterPro" id="IPR006594">
    <property type="entry name" value="LisH"/>
</dbReference>
<dbReference type="AlphaFoldDB" id="A0A401SIQ7"/>
<sequence>MSAEEDTELRDLLVQTLENSGVLNKIKAELRAAVFLALEEQERVENKTPLVNESLKTFLNTENGRLVAGLVAEFLQFFNLDFTLAVFRPETNTFTGLDGRDNLARELGIHEGDDLKGVPLLLEVIKNGQQKEKGTCPSDGDSLNYVPKELSAKHIAEAKKKFEFYDKDKNGEISKEELKELFIDLFPHFHKNMLDRYVNDEFKACNNVVDFDEFLGMYKRLFIQCRSVIVQDDTDTVQSRGKLPEGRQTALNTGTKIPRYKGTDKVKESEDKTGEKFTNISFGDISVASGEVKSATNLSTGDPKKGFIPNTTSSLPELKKNEKLCLDDEDSFFDDPLPEQMKIYAWHADLNSKPTGGLTSLSDAPPLNANLVSLAGALPVKDIDIKGAGDEEEYYDDDFVSGSQRSDKTKSEVSIGEEIEEDISVEGEDLCTDDKVDDLTLDHTISHLSDVADYIEEVA</sequence>
<dbReference type="SUPFAM" id="SSF47473">
    <property type="entry name" value="EF-hand"/>
    <property type="match status" value="1"/>
</dbReference>
<evidence type="ECO:0000256" key="12">
    <source>
        <dbReference type="ARBA" id="ARBA00046076"/>
    </source>
</evidence>
<dbReference type="CDD" id="cd00051">
    <property type="entry name" value="EFh"/>
    <property type="match status" value="1"/>
</dbReference>
<dbReference type="PROSITE" id="PS00018">
    <property type="entry name" value="EF_HAND_1"/>
    <property type="match status" value="1"/>
</dbReference>
<dbReference type="SMART" id="SM00054">
    <property type="entry name" value="EFh"/>
    <property type="match status" value="1"/>
</dbReference>
<dbReference type="Pfam" id="PF13499">
    <property type="entry name" value="EF-hand_7"/>
    <property type="match status" value="1"/>
</dbReference>
<dbReference type="Gene3D" id="1.20.960.40">
    <property type="match status" value="1"/>
</dbReference>
<comment type="subunit">
    <text evidence="13">Homodimer. Part of a ternary complex that contains CEP350, CEP43 and MAPRE1. Interacts directly with CEP350 and MAPRE1. Interacts with CEP19. Interacts (via N-terminus) with CEP350 (via C-terminus).</text>
</comment>
<keyword evidence="9" id="KW-0966">Cell projection</keyword>
<dbReference type="Pfam" id="PF09398">
    <property type="entry name" value="FOP_dimer"/>
    <property type="match status" value="1"/>
</dbReference>
<accession>A0A401SIQ7</accession>
<keyword evidence="8" id="KW-0206">Cytoskeleton</keyword>
<proteinExistence type="inferred from homology"/>
<dbReference type="GO" id="GO:0005813">
    <property type="term" value="C:centrosome"/>
    <property type="evidence" value="ECO:0007669"/>
    <property type="project" value="UniProtKB-SubCell"/>
</dbReference>
<dbReference type="GO" id="GO:0005509">
    <property type="term" value="F:calcium ion binding"/>
    <property type="evidence" value="ECO:0007669"/>
    <property type="project" value="InterPro"/>
</dbReference>
<dbReference type="GO" id="GO:0030030">
    <property type="term" value="P:cell projection organization"/>
    <property type="evidence" value="ECO:0007669"/>
    <property type="project" value="UniProtKB-KW"/>
</dbReference>
<dbReference type="InterPro" id="IPR018993">
    <property type="entry name" value="FOP_dimerisation-dom_N"/>
</dbReference>
<evidence type="ECO:0000256" key="7">
    <source>
        <dbReference type="ARBA" id="ARBA00022837"/>
    </source>
</evidence>
<evidence type="ECO:0000256" key="2">
    <source>
        <dbReference type="ARBA" id="ARBA00004300"/>
    </source>
</evidence>
<comment type="caution">
    <text evidence="15">The sequence shown here is derived from an EMBL/GenBank/DDBJ whole genome shotgun (WGS) entry which is preliminary data.</text>
</comment>
<keyword evidence="4" id="KW-0963">Cytoplasm</keyword>
<evidence type="ECO:0000256" key="10">
    <source>
        <dbReference type="ARBA" id="ARBA00041026"/>
    </source>
</evidence>
<dbReference type="STRING" id="137246.A0A401SIQ7"/>
<dbReference type="PROSITE" id="PS50896">
    <property type="entry name" value="LISH"/>
    <property type="match status" value="1"/>
</dbReference>
<evidence type="ECO:0000256" key="3">
    <source>
        <dbReference type="ARBA" id="ARBA00005385"/>
    </source>
</evidence>
<comment type="subcellular location">
    <subcellularLocation>
        <location evidence="1">Cytoplasm</location>
        <location evidence="1">Cytoskeleton</location>
        <location evidence="1">Cilium basal body</location>
    </subcellularLocation>
    <subcellularLocation>
        <location evidence="2">Cytoplasm</location>
        <location evidence="2">Cytoskeleton</location>
        <location evidence="2">Microtubule organizing center</location>
        <location evidence="2">Centrosome</location>
    </subcellularLocation>
</comment>
<evidence type="ECO:0000256" key="4">
    <source>
        <dbReference type="ARBA" id="ARBA00022490"/>
    </source>
</evidence>
<evidence type="ECO:0000256" key="1">
    <source>
        <dbReference type="ARBA" id="ARBA00004120"/>
    </source>
</evidence>
<evidence type="ECO:0000256" key="6">
    <source>
        <dbReference type="ARBA" id="ARBA00022794"/>
    </source>
</evidence>
<comment type="similarity">
    <text evidence="3">Belongs to the CEP43 family.</text>
</comment>
<evidence type="ECO:0000256" key="8">
    <source>
        <dbReference type="ARBA" id="ARBA00023212"/>
    </source>
</evidence>
<dbReference type="PROSITE" id="PS50222">
    <property type="entry name" value="EF_HAND_2"/>
    <property type="match status" value="1"/>
</dbReference>
<dbReference type="InterPro" id="IPR018247">
    <property type="entry name" value="EF_Hand_1_Ca_BS"/>
</dbReference>
<evidence type="ECO:0000256" key="13">
    <source>
        <dbReference type="ARBA" id="ARBA00046373"/>
    </source>
</evidence>
<protein>
    <recommendedName>
        <fullName evidence="10">Centrosomal protein 43</fullName>
    </recommendedName>
    <alternativeName>
        <fullName evidence="11">FGFR1 oncogene partner</fullName>
    </alternativeName>
</protein>
<evidence type="ECO:0000313" key="15">
    <source>
        <dbReference type="EMBL" id="GCC30299.1"/>
    </source>
</evidence>
<organism evidence="15 16">
    <name type="scientific">Chiloscyllium punctatum</name>
    <name type="common">Brownbanded bambooshark</name>
    <name type="synonym">Hemiscyllium punctatum</name>
    <dbReference type="NCBI Taxonomy" id="137246"/>
    <lineage>
        <taxon>Eukaryota</taxon>
        <taxon>Metazoa</taxon>
        <taxon>Chordata</taxon>
        <taxon>Craniata</taxon>
        <taxon>Vertebrata</taxon>
        <taxon>Chondrichthyes</taxon>
        <taxon>Elasmobranchii</taxon>
        <taxon>Galeomorphii</taxon>
        <taxon>Galeoidea</taxon>
        <taxon>Orectolobiformes</taxon>
        <taxon>Hemiscylliidae</taxon>
        <taxon>Chiloscyllium</taxon>
    </lineage>
</organism>
<keyword evidence="7" id="KW-0106">Calcium</keyword>
<dbReference type="PANTHER" id="PTHR15431">
    <property type="entry name" value="FGFR1 ONCOGENE PARTNER/LISH DOMAIN-CONTAINING PROTEIN"/>
    <property type="match status" value="1"/>
</dbReference>
<reference evidence="15 16" key="1">
    <citation type="journal article" date="2018" name="Nat. Ecol. Evol.">
        <title>Shark genomes provide insights into elasmobranch evolution and the origin of vertebrates.</title>
        <authorList>
            <person name="Hara Y"/>
            <person name="Yamaguchi K"/>
            <person name="Onimaru K"/>
            <person name="Kadota M"/>
            <person name="Koyanagi M"/>
            <person name="Keeley SD"/>
            <person name="Tatsumi K"/>
            <person name="Tanaka K"/>
            <person name="Motone F"/>
            <person name="Kageyama Y"/>
            <person name="Nozu R"/>
            <person name="Adachi N"/>
            <person name="Nishimura O"/>
            <person name="Nakagawa R"/>
            <person name="Tanegashima C"/>
            <person name="Kiyatake I"/>
            <person name="Matsumoto R"/>
            <person name="Murakumo K"/>
            <person name="Nishida K"/>
            <person name="Terakita A"/>
            <person name="Kuratani S"/>
            <person name="Sato K"/>
            <person name="Hyodo S Kuraku.S."/>
        </authorList>
    </citation>
    <scope>NUCLEOTIDE SEQUENCE [LARGE SCALE GENOMIC DNA]</scope>
</reference>
<evidence type="ECO:0000313" key="16">
    <source>
        <dbReference type="Proteomes" id="UP000287033"/>
    </source>
</evidence>
<keyword evidence="6" id="KW-0970">Cilium biogenesis/degradation</keyword>
<dbReference type="InterPro" id="IPR002048">
    <property type="entry name" value="EF_hand_dom"/>
</dbReference>
<dbReference type="OrthoDB" id="2160638at2759"/>
<evidence type="ECO:0000259" key="14">
    <source>
        <dbReference type="PROSITE" id="PS50222"/>
    </source>
</evidence>
<evidence type="ECO:0000256" key="9">
    <source>
        <dbReference type="ARBA" id="ARBA00023273"/>
    </source>
</evidence>
<dbReference type="PANTHER" id="PTHR15431:SF9">
    <property type="entry name" value="CENTROSOMAL PROTEIN 43"/>
    <property type="match status" value="1"/>
</dbReference>
<dbReference type="InterPro" id="IPR011992">
    <property type="entry name" value="EF-hand-dom_pair"/>
</dbReference>